<protein>
    <recommendedName>
        <fullName evidence="9">DUF3641 domain-containing protein</fullName>
    </recommendedName>
</protein>
<dbReference type="Gene3D" id="3.20.20.70">
    <property type="entry name" value="Aldolase class I"/>
    <property type="match status" value="1"/>
</dbReference>
<organism evidence="7 8">
    <name type="scientific">Triparma strigata</name>
    <dbReference type="NCBI Taxonomy" id="1606541"/>
    <lineage>
        <taxon>Eukaryota</taxon>
        <taxon>Sar</taxon>
        <taxon>Stramenopiles</taxon>
        <taxon>Ochrophyta</taxon>
        <taxon>Bolidophyceae</taxon>
        <taxon>Parmales</taxon>
        <taxon>Triparmaceae</taxon>
        <taxon>Triparma</taxon>
    </lineage>
</organism>
<dbReference type="OrthoDB" id="418407at2759"/>
<dbReference type="NCBIfam" id="TIGR04167">
    <property type="entry name" value="rSAM_SeCys"/>
    <property type="match status" value="1"/>
</dbReference>
<evidence type="ECO:0000259" key="6">
    <source>
        <dbReference type="Pfam" id="PF12345"/>
    </source>
</evidence>
<evidence type="ECO:0000259" key="5">
    <source>
        <dbReference type="Pfam" id="PF04055"/>
    </source>
</evidence>
<dbReference type="EMBL" id="BRXY01000267">
    <property type="protein sequence ID" value="GMH82411.1"/>
    <property type="molecule type" value="Genomic_DNA"/>
</dbReference>
<dbReference type="InterPro" id="IPR013785">
    <property type="entry name" value="Aldolase_TIM"/>
</dbReference>
<gene>
    <name evidence="7" type="ORF">TrST_g12580</name>
</gene>
<evidence type="ECO:0008006" key="9">
    <source>
        <dbReference type="Google" id="ProtNLM"/>
    </source>
</evidence>
<dbReference type="SFLD" id="SFLDS00029">
    <property type="entry name" value="Radical_SAM"/>
    <property type="match status" value="1"/>
</dbReference>
<dbReference type="PANTHER" id="PTHR43728:SF1">
    <property type="entry name" value="FE-S OXIDOREDUCTASE"/>
    <property type="match status" value="1"/>
</dbReference>
<name>A0A9W7B5G2_9STRA</name>
<dbReference type="AlphaFoldDB" id="A0A9W7B5G2"/>
<dbReference type="InterPro" id="IPR024521">
    <property type="entry name" value="ArsS-like_C"/>
</dbReference>
<evidence type="ECO:0000256" key="4">
    <source>
        <dbReference type="ARBA" id="ARBA00023014"/>
    </source>
</evidence>
<sequence length="446" mass="50328">MLRNNILIKSLDARRALDTRRLLGSTQLRNFADKLPDYKTTVNVADIKLSKPPRPPPSPKISKWRRKDLHGQTLISSTLAEMEVDEDFKRTLNDLKTMGKKKMTMEERKNRRRALDEMGVPSFKDFVSESFSRSSSPPDPLNRHPTQILQLNVGLYCNQACGHCHVESSPRRKEMMSLSTASHCLEILGNSPNVNTLDITGGAPELQTSFRYIVEEARRLRPDIDIIDRCNLTVVHEPGQEDLIEFLKEHKVHVIASLPCYSSANVNQQRGSGVFDRSISALLALNEAGYGVEGSGLVLDLVYNPLGAFLPPPQEALEDKYHSELQENFGITFNNLYTMTNMPVKRFADFLHRRSELSSYMELLVRNFNLDTVDNLMCRNTVSVGWDGKIYDCDFNNQLGFAVGSEKVFDENAKNVEDVKSLDELIEDSIKFDNHCYGCTAGMGSS</sequence>
<dbReference type="InterPro" id="IPR026351">
    <property type="entry name" value="rSAM_ArsS-like"/>
</dbReference>
<evidence type="ECO:0000256" key="1">
    <source>
        <dbReference type="ARBA" id="ARBA00022691"/>
    </source>
</evidence>
<reference evidence="8" key="1">
    <citation type="journal article" date="2023" name="Commun. Biol.">
        <title>Genome analysis of Parmales, the sister group of diatoms, reveals the evolutionary specialization of diatoms from phago-mixotrophs to photoautotrophs.</title>
        <authorList>
            <person name="Ban H."/>
            <person name="Sato S."/>
            <person name="Yoshikawa S."/>
            <person name="Yamada K."/>
            <person name="Nakamura Y."/>
            <person name="Ichinomiya M."/>
            <person name="Sato N."/>
            <person name="Blanc-Mathieu R."/>
            <person name="Endo H."/>
            <person name="Kuwata A."/>
            <person name="Ogata H."/>
        </authorList>
    </citation>
    <scope>NUCLEOTIDE SEQUENCE [LARGE SCALE GENOMIC DNA]</scope>
    <source>
        <strain evidence="8">NIES 3701</strain>
    </source>
</reference>
<evidence type="ECO:0000313" key="7">
    <source>
        <dbReference type="EMBL" id="GMH82411.1"/>
    </source>
</evidence>
<proteinExistence type="predicted"/>
<keyword evidence="4" id="KW-0411">Iron-sulfur</keyword>
<dbReference type="Proteomes" id="UP001165085">
    <property type="component" value="Unassembled WGS sequence"/>
</dbReference>
<dbReference type="GO" id="GO:0003824">
    <property type="term" value="F:catalytic activity"/>
    <property type="evidence" value="ECO:0007669"/>
    <property type="project" value="InterPro"/>
</dbReference>
<accession>A0A9W7B5G2</accession>
<dbReference type="InterPro" id="IPR007197">
    <property type="entry name" value="rSAM"/>
</dbReference>
<evidence type="ECO:0000256" key="2">
    <source>
        <dbReference type="ARBA" id="ARBA00022723"/>
    </source>
</evidence>
<evidence type="ECO:0000313" key="8">
    <source>
        <dbReference type="Proteomes" id="UP001165085"/>
    </source>
</evidence>
<dbReference type="CDD" id="cd01335">
    <property type="entry name" value="Radical_SAM"/>
    <property type="match status" value="1"/>
</dbReference>
<feature type="domain" description="Radical SAM core" evidence="5">
    <location>
        <begin position="152"/>
        <end position="292"/>
    </location>
</feature>
<feature type="domain" description="Arsenosugar biosynthesis radical SAM protein ArsS-like C-terminal" evidence="6">
    <location>
        <begin position="310"/>
        <end position="446"/>
    </location>
</feature>
<dbReference type="SUPFAM" id="SSF102114">
    <property type="entry name" value="Radical SAM enzymes"/>
    <property type="match status" value="1"/>
</dbReference>
<dbReference type="GO" id="GO:0046872">
    <property type="term" value="F:metal ion binding"/>
    <property type="evidence" value="ECO:0007669"/>
    <property type="project" value="UniProtKB-KW"/>
</dbReference>
<dbReference type="InterPro" id="IPR058240">
    <property type="entry name" value="rSAM_sf"/>
</dbReference>
<dbReference type="GO" id="GO:0051536">
    <property type="term" value="F:iron-sulfur cluster binding"/>
    <property type="evidence" value="ECO:0007669"/>
    <property type="project" value="UniProtKB-KW"/>
</dbReference>
<comment type="caution">
    <text evidence="7">The sequence shown here is derived from an EMBL/GenBank/DDBJ whole genome shotgun (WGS) entry which is preliminary data.</text>
</comment>
<keyword evidence="2" id="KW-0479">Metal-binding</keyword>
<keyword evidence="8" id="KW-1185">Reference proteome</keyword>
<evidence type="ECO:0000256" key="3">
    <source>
        <dbReference type="ARBA" id="ARBA00023004"/>
    </source>
</evidence>
<keyword evidence="3" id="KW-0408">Iron</keyword>
<dbReference type="Pfam" id="PF04055">
    <property type="entry name" value="Radical_SAM"/>
    <property type="match status" value="1"/>
</dbReference>
<dbReference type="Pfam" id="PF12345">
    <property type="entry name" value="DUF3641"/>
    <property type="match status" value="1"/>
</dbReference>
<keyword evidence="1" id="KW-0949">S-adenosyl-L-methionine</keyword>
<dbReference type="PANTHER" id="PTHR43728">
    <property type="entry name" value="SLR0304 PROTEIN"/>
    <property type="match status" value="1"/>
</dbReference>